<sequence length="491" mass="52753">MAAQLLQRLYTAHVLSAQRKGVVEFTHVSKSGGTTFCKLAQRNGKCGVRRCDTDSFKLQHNCLIPGFDDDPRYVDLSYHDSLRPPGVRTACDHMAKGIVKRRREVSCSSRRSALVKAGHTVYANEYTALGGGEDPAGAHHCGNMVTALQVRHPHARVVSHMRHMWHGYAARCGADRRVYLHEGHGLEHWVRLLPAPMNNYLIRSLLGEAVFHLPPGNITREHLDLARVLLAQQMDVLLVLEDPQLSNHALRFGLGWRDFEEHANAAAPDAADLQLPADLDPLWERNALDVELYGFAAVMAAVDAVVYDVAAAMDVRSADGEAWMASNGIRVGGMAGDKLGMGLGAPHPRPPSGPELSPTAGATAGSDAPDEAHAGPDSIAAESRQPAEHDTAWQEAGSDYDAEWAEDPYYAATGTGDVGGAAGTRRHRKALGLGAGANWEAAEAEGAGGGGVSARHLLEPAWRALRRWLLGEPLAFPFANVTCGYVGQPSA</sequence>
<dbReference type="EMBL" id="JAEHOE010000016">
    <property type="protein sequence ID" value="KAG2496980.1"/>
    <property type="molecule type" value="Genomic_DNA"/>
</dbReference>
<dbReference type="InterPro" id="IPR027417">
    <property type="entry name" value="P-loop_NTPase"/>
</dbReference>
<comment type="caution">
    <text evidence="2">The sequence shown here is derived from an EMBL/GenBank/DDBJ whole genome shotgun (WGS) entry which is preliminary data.</text>
</comment>
<dbReference type="AlphaFoldDB" id="A0A835Y6A7"/>
<dbReference type="OrthoDB" id="529546at2759"/>
<accession>A0A835Y6A7</accession>
<keyword evidence="3" id="KW-1185">Reference proteome</keyword>
<gene>
    <name evidence="2" type="ORF">HYH03_004986</name>
</gene>
<feature type="region of interest" description="Disordered" evidence="1">
    <location>
        <begin position="340"/>
        <end position="394"/>
    </location>
</feature>
<reference evidence="2" key="1">
    <citation type="journal article" date="2020" name="bioRxiv">
        <title>Comparative genomics of Chlamydomonas.</title>
        <authorList>
            <person name="Craig R.J."/>
            <person name="Hasan A.R."/>
            <person name="Ness R.W."/>
            <person name="Keightley P.D."/>
        </authorList>
    </citation>
    <scope>NUCLEOTIDE SEQUENCE</scope>
    <source>
        <strain evidence="2">CCAP 11/70</strain>
    </source>
</reference>
<protein>
    <submittedName>
        <fullName evidence="2">Uncharacterized protein</fullName>
    </submittedName>
</protein>
<name>A0A835Y6A7_9CHLO</name>
<dbReference type="Gene3D" id="3.40.50.300">
    <property type="entry name" value="P-loop containing nucleotide triphosphate hydrolases"/>
    <property type="match status" value="1"/>
</dbReference>
<organism evidence="2 3">
    <name type="scientific">Edaphochlamys debaryana</name>
    <dbReference type="NCBI Taxonomy" id="47281"/>
    <lineage>
        <taxon>Eukaryota</taxon>
        <taxon>Viridiplantae</taxon>
        <taxon>Chlorophyta</taxon>
        <taxon>core chlorophytes</taxon>
        <taxon>Chlorophyceae</taxon>
        <taxon>CS clade</taxon>
        <taxon>Chlamydomonadales</taxon>
        <taxon>Chlamydomonadales incertae sedis</taxon>
        <taxon>Edaphochlamys</taxon>
    </lineage>
</organism>
<evidence type="ECO:0000256" key="1">
    <source>
        <dbReference type="SAM" id="MobiDB-lite"/>
    </source>
</evidence>
<evidence type="ECO:0000313" key="3">
    <source>
        <dbReference type="Proteomes" id="UP000612055"/>
    </source>
</evidence>
<proteinExistence type="predicted"/>
<evidence type="ECO:0000313" key="2">
    <source>
        <dbReference type="EMBL" id="KAG2496980.1"/>
    </source>
</evidence>
<dbReference type="Proteomes" id="UP000612055">
    <property type="component" value="Unassembled WGS sequence"/>
</dbReference>